<feature type="repeat" description="TPR" evidence="3">
    <location>
        <begin position="83"/>
        <end position="116"/>
    </location>
</feature>
<sequence>MSISDTDSDTRRRPAALHAARGGELLSMGDVAGAQACFQQALALDPDNVFALANLAWMREQEGALEQAVALYLRALAHMPDDAHLLQNLGALLLRMRRMDEAGQILRRVLALEPERSSAWSNLGVLQASLQHETQAERSYRRAMELDPAYANARYNLAYLLLRQGRLAEGWKMLEARPQPSAFGDYFHFPRWQGESLAGKSLLICPEAGMGDMLLLCRYVPLLRDLGAASVSLLCHAPLKALLRTVPGIDEVLAIGEAVAQGGRDYWVALLSIPGLCGTVLETIPSNVPYLHADARAVAAWAARLPPAPLRVGLAWKGNPAFENDGERSLAALDTLAPLGGVAGVQFVSLQKGAGEDDTSASLTLVGGGAALGDMADTAALIANLDLVISVDTAVAHLAGALGTPCWLLLPHYRPDWRWLAGRSDSPWYRAMRLFHQPAPGGWAPLIAQVAEQLTHWRQQAMYSSTGIDS</sequence>
<evidence type="ECO:0000256" key="1">
    <source>
        <dbReference type="ARBA" id="ARBA00022737"/>
    </source>
</evidence>
<accession>A0A290WSF1</accession>
<gene>
    <name evidence="4" type="ORF">CNX70_06155</name>
</gene>
<dbReference type="SUPFAM" id="SSF48452">
    <property type="entry name" value="TPR-like"/>
    <property type="match status" value="1"/>
</dbReference>
<dbReference type="RefSeq" id="WP_096233977.1">
    <property type="nucleotide sequence ID" value="NZ_CP023422.1"/>
</dbReference>
<keyword evidence="2 3" id="KW-0802">TPR repeat</keyword>
<dbReference type="Gene3D" id="3.40.50.2000">
    <property type="entry name" value="Glycogen Phosphorylase B"/>
    <property type="match status" value="1"/>
</dbReference>
<keyword evidence="1" id="KW-0677">Repeat</keyword>
<dbReference type="Gene3D" id="1.25.40.10">
    <property type="entry name" value="Tetratricopeptide repeat domain"/>
    <property type="match status" value="2"/>
</dbReference>
<dbReference type="PANTHER" id="PTHR44809:SF1">
    <property type="entry name" value="PROTEIN O-MANNOSYL-TRANSFERASE TMTC1"/>
    <property type="match status" value="1"/>
</dbReference>
<reference evidence="4 5" key="1">
    <citation type="submission" date="2017-09" db="EMBL/GenBank/DDBJ databases">
        <title>Complete genome sequence of Janthinobacterium svalbardensis PAMC 27463.</title>
        <authorList>
            <person name="Cho Y.-J."/>
            <person name="Cho A."/>
            <person name="Kim O.-S."/>
            <person name="Lee J.-I."/>
        </authorList>
    </citation>
    <scope>NUCLEOTIDE SEQUENCE [LARGE SCALE GENOMIC DNA]</scope>
    <source>
        <strain evidence="4 5">PAMC 27463</strain>
    </source>
</reference>
<dbReference type="InterPro" id="IPR011990">
    <property type="entry name" value="TPR-like_helical_dom_sf"/>
</dbReference>
<dbReference type="PROSITE" id="PS50005">
    <property type="entry name" value="TPR"/>
    <property type="match status" value="3"/>
</dbReference>
<evidence type="ECO:0000313" key="4">
    <source>
        <dbReference type="EMBL" id="ATD59815.1"/>
    </source>
</evidence>
<organism evidence="4 5">
    <name type="scientific">Janthinobacterium svalbardensis</name>
    <dbReference type="NCBI Taxonomy" id="368607"/>
    <lineage>
        <taxon>Bacteria</taxon>
        <taxon>Pseudomonadati</taxon>
        <taxon>Pseudomonadota</taxon>
        <taxon>Betaproteobacteria</taxon>
        <taxon>Burkholderiales</taxon>
        <taxon>Oxalobacteraceae</taxon>
        <taxon>Janthinobacterium</taxon>
    </lineage>
</organism>
<dbReference type="AlphaFoldDB" id="A0A290WSF1"/>
<keyword evidence="5" id="KW-1185">Reference proteome</keyword>
<dbReference type="InterPro" id="IPR019734">
    <property type="entry name" value="TPR_rpt"/>
</dbReference>
<dbReference type="InterPro" id="IPR013105">
    <property type="entry name" value="TPR_2"/>
</dbReference>
<evidence type="ECO:0000256" key="2">
    <source>
        <dbReference type="ARBA" id="ARBA00022803"/>
    </source>
</evidence>
<name>A0A290WSF1_9BURK</name>
<evidence type="ECO:0000313" key="5">
    <source>
        <dbReference type="Proteomes" id="UP000218437"/>
    </source>
</evidence>
<dbReference type="Pfam" id="PF13431">
    <property type="entry name" value="TPR_17"/>
    <property type="match status" value="1"/>
</dbReference>
<feature type="repeat" description="TPR" evidence="3">
    <location>
        <begin position="117"/>
        <end position="150"/>
    </location>
</feature>
<evidence type="ECO:0000256" key="3">
    <source>
        <dbReference type="PROSITE-ProRule" id="PRU00339"/>
    </source>
</evidence>
<dbReference type="Pfam" id="PF14559">
    <property type="entry name" value="TPR_19"/>
    <property type="match status" value="1"/>
</dbReference>
<dbReference type="Proteomes" id="UP000218437">
    <property type="component" value="Chromosome"/>
</dbReference>
<dbReference type="SUPFAM" id="SSF53756">
    <property type="entry name" value="UDP-Glycosyltransferase/glycogen phosphorylase"/>
    <property type="match status" value="1"/>
</dbReference>
<dbReference type="GO" id="GO:0016757">
    <property type="term" value="F:glycosyltransferase activity"/>
    <property type="evidence" value="ECO:0007669"/>
    <property type="project" value="InterPro"/>
</dbReference>
<dbReference type="InterPro" id="IPR052943">
    <property type="entry name" value="TMTC_O-mannosyl-trnsfr"/>
</dbReference>
<dbReference type="Pfam" id="PF01075">
    <property type="entry name" value="Glyco_transf_9"/>
    <property type="match status" value="1"/>
</dbReference>
<dbReference type="PANTHER" id="PTHR44809">
    <property type="match status" value="1"/>
</dbReference>
<protein>
    <submittedName>
        <fullName evidence="4">Uncharacterized protein</fullName>
    </submittedName>
</protein>
<feature type="repeat" description="TPR" evidence="3">
    <location>
        <begin position="15"/>
        <end position="48"/>
    </location>
</feature>
<dbReference type="Pfam" id="PF07719">
    <property type="entry name" value="TPR_2"/>
    <property type="match status" value="1"/>
</dbReference>
<dbReference type="KEGG" id="jsv:CNX70_06155"/>
<proteinExistence type="predicted"/>
<dbReference type="EMBL" id="CP023422">
    <property type="protein sequence ID" value="ATD59815.1"/>
    <property type="molecule type" value="Genomic_DNA"/>
</dbReference>
<dbReference type="InterPro" id="IPR002201">
    <property type="entry name" value="Glyco_trans_9"/>
</dbReference>
<dbReference type="SMART" id="SM00028">
    <property type="entry name" value="TPR"/>
    <property type="match status" value="4"/>
</dbReference>